<dbReference type="GO" id="GO:0005739">
    <property type="term" value="C:mitochondrion"/>
    <property type="evidence" value="ECO:0007669"/>
    <property type="project" value="TreeGrafter"/>
</dbReference>
<accession>A0A4P9YUM2</accession>
<evidence type="ECO:0000313" key="3">
    <source>
        <dbReference type="EMBL" id="RKP23240.1"/>
    </source>
</evidence>
<dbReference type="FunFam" id="1.10.150.250:FF:000004">
    <property type="entry name" value="Succinate dehydrogenase assembly factor 2, mitochondrial"/>
    <property type="match status" value="1"/>
</dbReference>
<feature type="non-terminal residue" evidence="8">
    <location>
        <position position="105"/>
    </location>
</feature>
<dbReference type="EMBL" id="KZ990783">
    <property type="protein sequence ID" value="RKP23667.1"/>
    <property type="molecule type" value="Genomic_DNA"/>
</dbReference>
<dbReference type="PANTHER" id="PTHR12469">
    <property type="entry name" value="PROTEIN EMI5 HOMOLOG, MITOCHONDRIAL"/>
    <property type="match status" value="1"/>
</dbReference>
<dbReference type="GO" id="GO:0006099">
    <property type="term" value="P:tricarboxylic acid cycle"/>
    <property type="evidence" value="ECO:0007669"/>
    <property type="project" value="TreeGrafter"/>
</dbReference>
<dbReference type="PANTHER" id="PTHR12469:SF2">
    <property type="entry name" value="SUCCINATE DEHYDROGENASE ASSEMBLY FACTOR 2, MITOCHONDRIAL"/>
    <property type="match status" value="1"/>
</dbReference>
<dbReference type="InterPro" id="IPR005631">
    <property type="entry name" value="SDH"/>
</dbReference>
<organism evidence="8 9">
    <name type="scientific">Syncephalis pseudoplumigaleata</name>
    <dbReference type="NCBI Taxonomy" id="1712513"/>
    <lineage>
        <taxon>Eukaryota</taxon>
        <taxon>Fungi</taxon>
        <taxon>Fungi incertae sedis</taxon>
        <taxon>Zoopagomycota</taxon>
        <taxon>Zoopagomycotina</taxon>
        <taxon>Zoopagomycetes</taxon>
        <taxon>Zoopagales</taxon>
        <taxon>Piptocephalidaceae</taxon>
        <taxon>Syncephalis</taxon>
    </lineage>
</organism>
<dbReference type="EMBL" id="KZ991181">
    <property type="protein sequence ID" value="RKP23240.1"/>
    <property type="molecule type" value="Genomic_DNA"/>
</dbReference>
<dbReference type="Proteomes" id="UP000278143">
    <property type="component" value="Unassembled WGS sequence"/>
</dbReference>
<dbReference type="EMBL" id="KZ991181">
    <property type="protein sequence ID" value="RKP23241.1"/>
    <property type="molecule type" value="Genomic_DNA"/>
</dbReference>
<proteinExistence type="predicted"/>
<protein>
    <submittedName>
        <fullName evidence="8">Flavinator of succinate dehydrogenase-domain-containing protein</fullName>
    </submittedName>
</protein>
<dbReference type="Pfam" id="PF03937">
    <property type="entry name" value="Sdh5"/>
    <property type="match status" value="1"/>
</dbReference>
<evidence type="ECO:0000313" key="5">
    <source>
        <dbReference type="EMBL" id="RKP23615.1"/>
    </source>
</evidence>
<keyword evidence="9" id="KW-1185">Reference proteome</keyword>
<dbReference type="GO" id="GO:0034553">
    <property type="term" value="P:mitochondrial respiratory chain complex II assembly"/>
    <property type="evidence" value="ECO:0007669"/>
    <property type="project" value="TreeGrafter"/>
</dbReference>
<evidence type="ECO:0000313" key="8">
    <source>
        <dbReference type="EMBL" id="RKP23667.1"/>
    </source>
</evidence>
<reference evidence="8" key="2">
    <citation type="submission" date="2018-07" db="EMBL/GenBank/DDBJ databases">
        <title>Leveraging single-cell genomics to expand the Fungal Tree of Life.</title>
        <authorList>
            <consortium name="DOE Joint Genome Institute"/>
            <person name="Ahrendt S.R."/>
            <person name="Quandt C.A."/>
            <person name="Ciobanu D."/>
            <person name="Clum A."/>
            <person name="Salamov A."/>
            <person name="Andreopoulos B."/>
            <person name="Cheng J.-F."/>
            <person name="Woyke T."/>
            <person name="Pelin A."/>
            <person name="Henrissat B."/>
            <person name="Reynolds N."/>
            <person name="Benny G.L."/>
            <person name="Smith M.E."/>
            <person name="James T.Y."/>
            <person name="Grigoriev I.V."/>
        </authorList>
    </citation>
    <scope>NUCLEOTIDE SEQUENCE</scope>
    <source>
        <strain evidence="8">Benny S71-1</strain>
    </source>
</reference>
<dbReference type="OrthoDB" id="284292at2759"/>
<evidence type="ECO:0000313" key="9">
    <source>
        <dbReference type="Proteomes" id="UP000278143"/>
    </source>
</evidence>
<dbReference type="GO" id="GO:0006121">
    <property type="term" value="P:mitochondrial electron transport, succinate to ubiquinone"/>
    <property type="evidence" value="ECO:0007669"/>
    <property type="project" value="TreeGrafter"/>
</dbReference>
<dbReference type="Gene3D" id="1.10.150.250">
    <property type="entry name" value="Flavinator of succinate dehydrogenase"/>
    <property type="match status" value="1"/>
</dbReference>
<gene>
    <name evidence="8" type="ORF">SYNPS1DRAFT_2735</name>
    <name evidence="4" type="ORF">SYNPS1DRAFT_4134</name>
    <name evidence="7" type="ORF">SYNPS1DRAFT_5235</name>
    <name evidence="6" type="ORF">SYNPS1DRAFT_6955</name>
    <name evidence="3" type="ORF">SYNPS1DRAFT_7242</name>
    <name evidence="5" type="ORF">SYNPS1DRAFT_8332</name>
</gene>
<keyword evidence="1" id="KW-0496">Mitochondrion</keyword>
<evidence type="ECO:0000313" key="6">
    <source>
        <dbReference type="EMBL" id="RKP23616.1"/>
    </source>
</evidence>
<feature type="non-terminal residue" evidence="8">
    <location>
        <position position="1"/>
    </location>
</feature>
<dbReference type="EMBL" id="KZ990783">
    <property type="protein sequence ID" value="RKP23666.1"/>
    <property type="molecule type" value="Genomic_DNA"/>
</dbReference>
<evidence type="ECO:0000256" key="1">
    <source>
        <dbReference type="ARBA" id="ARBA00023128"/>
    </source>
</evidence>
<dbReference type="EMBL" id="KZ990821">
    <property type="protein sequence ID" value="RKP23616.1"/>
    <property type="molecule type" value="Genomic_DNA"/>
</dbReference>
<reference evidence="9" key="1">
    <citation type="journal article" date="2018" name="Nat. Microbiol.">
        <title>Leveraging single-cell genomics to expand the fungal tree of life.</title>
        <authorList>
            <person name="Ahrendt S.R."/>
            <person name="Quandt C.A."/>
            <person name="Ciobanu D."/>
            <person name="Clum A."/>
            <person name="Salamov A."/>
            <person name="Andreopoulos B."/>
            <person name="Cheng J.F."/>
            <person name="Woyke T."/>
            <person name="Pelin A."/>
            <person name="Henrissat B."/>
            <person name="Reynolds N.K."/>
            <person name="Benny G.L."/>
            <person name="Smith M.E."/>
            <person name="James T.Y."/>
            <person name="Grigoriev I.V."/>
        </authorList>
    </citation>
    <scope>NUCLEOTIDE SEQUENCE [LARGE SCALE GENOMIC DNA]</scope>
    <source>
        <strain evidence="9">Benny S71-1</strain>
    </source>
</reference>
<sequence length="105" mass="12297">PATPATDDARSRTITRLTYHSRKRGILETTLILSRFADDHLAALSDEDRADYEQLIMSNDWSEWDLYRYLTADEQRLDAPEQVRAWPVFWQLREMIKQDGGVVAR</sequence>
<dbReference type="AlphaFoldDB" id="A0A4P9YUM2"/>
<evidence type="ECO:0000256" key="2">
    <source>
        <dbReference type="ARBA" id="ARBA00023186"/>
    </source>
</evidence>
<dbReference type="InterPro" id="IPR036714">
    <property type="entry name" value="SDH_sf"/>
</dbReference>
<evidence type="ECO:0000313" key="7">
    <source>
        <dbReference type="EMBL" id="RKP23666.1"/>
    </source>
</evidence>
<dbReference type="SUPFAM" id="SSF109910">
    <property type="entry name" value="YgfY-like"/>
    <property type="match status" value="1"/>
</dbReference>
<keyword evidence="2" id="KW-0143">Chaperone</keyword>
<name>A0A4P9YUM2_9FUNG</name>
<dbReference type="EMBL" id="KZ990821">
    <property type="protein sequence ID" value="RKP23615.1"/>
    <property type="molecule type" value="Genomic_DNA"/>
</dbReference>
<evidence type="ECO:0000313" key="4">
    <source>
        <dbReference type="EMBL" id="RKP23241.1"/>
    </source>
</evidence>